<evidence type="ECO:0000313" key="3">
    <source>
        <dbReference type="Proteomes" id="UP000886998"/>
    </source>
</evidence>
<feature type="region of interest" description="Disordered" evidence="1">
    <location>
        <begin position="61"/>
        <end position="93"/>
    </location>
</feature>
<name>A0A8X7C052_9ARAC</name>
<sequence length="161" mass="17696">MRSKTDLRHALRDREERKKENTKLLSELSEDLGRHILTRHRKDGSDHRNSNMPVMHQAMHKSPYLAPGPHSWGRGSSPVLGGSVNPRGSKGGLGTSVDGAVLTLGSAGRFASTMGKVYDALPELGFDTKNEREEKFVIEVLRVHTDVRESRLVEASVASSA</sequence>
<comment type="caution">
    <text evidence="2">The sequence shown here is derived from an EMBL/GenBank/DDBJ whole genome shotgun (WGS) entry which is preliminary data.</text>
</comment>
<proteinExistence type="predicted"/>
<dbReference type="Proteomes" id="UP000886998">
    <property type="component" value="Unassembled WGS sequence"/>
</dbReference>
<feature type="compositionally biased region" description="Basic and acidic residues" evidence="1">
    <location>
        <begin position="1"/>
        <end position="22"/>
    </location>
</feature>
<reference evidence="2" key="1">
    <citation type="submission" date="2020-08" db="EMBL/GenBank/DDBJ databases">
        <title>Multicomponent nature underlies the extraordinary mechanical properties of spider dragline silk.</title>
        <authorList>
            <person name="Kono N."/>
            <person name="Nakamura H."/>
            <person name="Mori M."/>
            <person name="Yoshida Y."/>
            <person name="Ohtoshi R."/>
            <person name="Malay A.D."/>
            <person name="Moran D.A.P."/>
            <person name="Tomita M."/>
            <person name="Numata K."/>
            <person name="Arakawa K."/>
        </authorList>
    </citation>
    <scope>NUCLEOTIDE SEQUENCE</scope>
</reference>
<keyword evidence="3" id="KW-1185">Reference proteome</keyword>
<dbReference type="OrthoDB" id="6134805at2759"/>
<accession>A0A8X7C052</accession>
<organism evidence="2 3">
    <name type="scientific">Trichonephila inaurata madagascariensis</name>
    <dbReference type="NCBI Taxonomy" id="2747483"/>
    <lineage>
        <taxon>Eukaryota</taxon>
        <taxon>Metazoa</taxon>
        <taxon>Ecdysozoa</taxon>
        <taxon>Arthropoda</taxon>
        <taxon>Chelicerata</taxon>
        <taxon>Arachnida</taxon>
        <taxon>Araneae</taxon>
        <taxon>Araneomorphae</taxon>
        <taxon>Entelegynae</taxon>
        <taxon>Araneoidea</taxon>
        <taxon>Nephilidae</taxon>
        <taxon>Trichonephila</taxon>
        <taxon>Trichonephila inaurata</taxon>
    </lineage>
</organism>
<dbReference type="AlphaFoldDB" id="A0A8X7C052"/>
<gene>
    <name evidence="2" type="ORF">TNIN_15071</name>
</gene>
<dbReference type="EMBL" id="BMAV01006321">
    <property type="protein sequence ID" value="GFY48139.1"/>
    <property type="molecule type" value="Genomic_DNA"/>
</dbReference>
<evidence type="ECO:0000313" key="2">
    <source>
        <dbReference type="EMBL" id="GFY48139.1"/>
    </source>
</evidence>
<feature type="region of interest" description="Disordered" evidence="1">
    <location>
        <begin position="1"/>
        <end position="27"/>
    </location>
</feature>
<evidence type="ECO:0000256" key="1">
    <source>
        <dbReference type="SAM" id="MobiDB-lite"/>
    </source>
</evidence>
<protein>
    <submittedName>
        <fullName evidence="2">Uncharacterized protein</fullName>
    </submittedName>
</protein>